<protein>
    <submittedName>
        <fullName evidence="1">Uncharacterized protein</fullName>
    </submittedName>
</protein>
<evidence type="ECO:0000313" key="2">
    <source>
        <dbReference type="Proteomes" id="UP000186246"/>
    </source>
</evidence>
<organism evidence="1 2">
    <name type="scientific">Chryseobacterium piscicola</name>
    <dbReference type="NCBI Taxonomy" id="551459"/>
    <lineage>
        <taxon>Bacteria</taxon>
        <taxon>Pseudomonadati</taxon>
        <taxon>Bacteroidota</taxon>
        <taxon>Flavobacteriia</taxon>
        <taxon>Flavobacteriales</taxon>
        <taxon>Weeksellaceae</taxon>
        <taxon>Chryseobacterium group</taxon>
        <taxon>Chryseobacterium</taxon>
    </lineage>
</organism>
<accession>A0A1N7ML14</accession>
<dbReference type="Proteomes" id="UP000186246">
    <property type="component" value="Unassembled WGS sequence"/>
</dbReference>
<proteinExistence type="predicted"/>
<dbReference type="EMBL" id="FTOJ01000005">
    <property type="protein sequence ID" value="SIS86846.1"/>
    <property type="molecule type" value="Genomic_DNA"/>
</dbReference>
<dbReference type="STRING" id="551459.SAMN05421796_10524"/>
<reference evidence="2" key="1">
    <citation type="submission" date="2017-01" db="EMBL/GenBank/DDBJ databases">
        <authorList>
            <person name="Varghese N."/>
            <person name="Submissions S."/>
        </authorList>
    </citation>
    <scope>NUCLEOTIDE SEQUENCE [LARGE SCALE GENOMIC DNA]</scope>
    <source>
        <strain evidence="2">DSM 21068</strain>
    </source>
</reference>
<dbReference type="AlphaFoldDB" id="A0A1N7ML14"/>
<gene>
    <name evidence="1" type="ORF">SAMN05421796_10524</name>
</gene>
<name>A0A1N7ML14_9FLAO</name>
<sequence>MFDKEEIVSLTILVELEEALNKYNGDQEYFIGLSKSAFKIML</sequence>
<evidence type="ECO:0000313" key="1">
    <source>
        <dbReference type="EMBL" id="SIS86846.1"/>
    </source>
</evidence>